<name>A0A5N5H145_9ROSA</name>
<comment type="caution">
    <text evidence="2">The sequence shown here is derived from an EMBL/GenBank/DDBJ whole genome shotgun (WGS) entry which is preliminary data.</text>
</comment>
<evidence type="ECO:0000313" key="3">
    <source>
        <dbReference type="Proteomes" id="UP000327157"/>
    </source>
</evidence>
<protein>
    <submittedName>
        <fullName evidence="2">Nodulin-26-like</fullName>
    </submittedName>
</protein>
<dbReference type="EMBL" id="SMOL01000251">
    <property type="protein sequence ID" value="KAB2621037.1"/>
    <property type="molecule type" value="Genomic_DNA"/>
</dbReference>
<reference evidence="2 3" key="2">
    <citation type="submission" date="2019-11" db="EMBL/GenBank/DDBJ databases">
        <title>A de novo genome assembly of a pear dwarfing rootstock.</title>
        <authorList>
            <person name="Wang F."/>
            <person name="Wang J."/>
            <person name="Li S."/>
            <person name="Zhang Y."/>
            <person name="Fang M."/>
            <person name="Ma L."/>
            <person name="Zhao Y."/>
            <person name="Jiang S."/>
        </authorList>
    </citation>
    <scope>NUCLEOTIDE SEQUENCE [LARGE SCALE GENOMIC DNA]</scope>
    <source>
        <strain evidence="2">S2</strain>
        <tissue evidence="2">Leaf</tissue>
    </source>
</reference>
<dbReference type="Proteomes" id="UP000327157">
    <property type="component" value="Unassembled WGS sequence"/>
</dbReference>
<organism evidence="2 3">
    <name type="scientific">Pyrus ussuriensis x Pyrus communis</name>
    <dbReference type="NCBI Taxonomy" id="2448454"/>
    <lineage>
        <taxon>Eukaryota</taxon>
        <taxon>Viridiplantae</taxon>
        <taxon>Streptophyta</taxon>
        <taxon>Embryophyta</taxon>
        <taxon>Tracheophyta</taxon>
        <taxon>Spermatophyta</taxon>
        <taxon>Magnoliopsida</taxon>
        <taxon>eudicotyledons</taxon>
        <taxon>Gunneridae</taxon>
        <taxon>Pentapetalae</taxon>
        <taxon>rosids</taxon>
        <taxon>fabids</taxon>
        <taxon>Rosales</taxon>
        <taxon>Rosaceae</taxon>
        <taxon>Amygdaloideae</taxon>
        <taxon>Maleae</taxon>
        <taxon>Pyrus</taxon>
    </lineage>
</organism>
<proteinExistence type="predicted"/>
<evidence type="ECO:0000256" key="1">
    <source>
        <dbReference type="SAM" id="MobiDB-lite"/>
    </source>
</evidence>
<dbReference type="AlphaFoldDB" id="A0A5N5H145"/>
<feature type="compositionally biased region" description="Polar residues" evidence="1">
    <location>
        <begin position="60"/>
        <end position="74"/>
    </location>
</feature>
<evidence type="ECO:0000313" key="2">
    <source>
        <dbReference type="EMBL" id="KAB2621037.1"/>
    </source>
</evidence>
<keyword evidence="3" id="KW-1185">Reference proteome</keyword>
<accession>A0A5N5H145</accession>
<gene>
    <name evidence="2" type="ORF">D8674_042000</name>
</gene>
<reference evidence="2 3" key="1">
    <citation type="submission" date="2019-09" db="EMBL/GenBank/DDBJ databases">
        <authorList>
            <person name="Ou C."/>
        </authorList>
    </citation>
    <scope>NUCLEOTIDE SEQUENCE [LARGE SCALE GENOMIC DNA]</scope>
    <source>
        <strain evidence="2">S2</strain>
        <tissue evidence="2">Leaf</tissue>
    </source>
</reference>
<feature type="region of interest" description="Disordered" evidence="1">
    <location>
        <begin position="60"/>
        <end position="82"/>
    </location>
</feature>
<sequence length="82" mass="9042">MKAEPITTTKYAKQRNCIWRTTRNPLIITAVGKFVKGGFGHMPVFRNAASNAIGDEYGSSTIQETRVENPSSVEGSIPRAMR</sequence>